<reference evidence="3 4" key="1">
    <citation type="submission" date="2017-03" db="EMBL/GenBank/DDBJ databases">
        <title>Genome sequence of Paracoccus contaminans isolated from a water microcosm.</title>
        <authorList>
            <person name="Aurass P."/>
            <person name="Karste S."/>
            <person name="Trost E."/>
            <person name="Glaeser S.P."/>
            <person name="Kaempfer P."/>
            <person name="Flieger A."/>
        </authorList>
    </citation>
    <scope>NUCLEOTIDE SEQUENCE [LARGE SCALE GENOMIC DNA]</scope>
    <source>
        <strain evidence="4">RKI 16-01929T\LMG 29738T\CCM 8701T\CIP 111112T</strain>
    </source>
</reference>
<feature type="domain" description="Excalibur calcium-binding" evidence="2">
    <location>
        <begin position="63"/>
        <end position="99"/>
    </location>
</feature>
<accession>A0A1W6D0S2</accession>
<organism evidence="3 4">
    <name type="scientific">Paracoccus contaminans</name>
    <dbReference type="NCBI Taxonomy" id="1945662"/>
    <lineage>
        <taxon>Bacteria</taxon>
        <taxon>Pseudomonadati</taxon>
        <taxon>Pseudomonadota</taxon>
        <taxon>Alphaproteobacteria</taxon>
        <taxon>Rhodobacterales</taxon>
        <taxon>Paracoccaceae</taxon>
        <taxon>Paracoccus</taxon>
    </lineage>
</organism>
<dbReference type="InterPro" id="IPR008613">
    <property type="entry name" value="Excalibur_Ca-bd_domain"/>
</dbReference>
<feature type="region of interest" description="Disordered" evidence="1">
    <location>
        <begin position="1"/>
        <end position="26"/>
    </location>
</feature>
<protein>
    <submittedName>
        <fullName evidence="3">Calcium-binding protein</fullName>
    </submittedName>
</protein>
<gene>
    <name evidence="3" type="ORF">B0A89_04785</name>
</gene>
<evidence type="ECO:0000313" key="4">
    <source>
        <dbReference type="Proteomes" id="UP000193017"/>
    </source>
</evidence>
<dbReference type="AlphaFoldDB" id="A0A1W6D0S2"/>
<dbReference type="InterPro" id="IPR047773">
    <property type="entry name" value="YHYH_dom_bact"/>
</dbReference>
<dbReference type="Proteomes" id="UP000193017">
    <property type="component" value="Chromosome"/>
</dbReference>
<dbReference type="EMBL" id="CP020612">
    <property type="protein sequence ID" value="ARJ70723.1"/>
    <property type="molecule type" value="Genomic_DNA"/>
</dbReference>
<evidence type="ECO:0000259" key="2">
    <source>
        <dbReference type="SMART" id="SM00894"/>
    </source>
</evidence>
<proteinExistence type="predicted"/>
<feature type="region of interest" description="Disordered" evidence="1">
    <location>
        <begin position="71"/>
        <end position="99"/>
    </location>
</feature>
<dbReference type="NCBIfam" id="NF033223">
    <property type="entry name" value="YHYH_alt"/>
    <property type="match status" value="1"/>
</dbReference>
<dbReference type="Pfam" id="PF05901">
    <property type="entry name" value="Excalibur"/>
    <property type="match status" value="1"/>
</dbReference>
<feature type="compositionally biased region" description="Basic and acidic residues" evidence="1">
    <location>
        <begin position="88"/>
        <end position="99"/>
    </location>
</feature>
<dbReference type="OrthoDB" id="5366081at2"/>
<name>A0A1W6D0S2_9RHOB</name>
<evidence type="ECO:0000256" key="1">
    <source>
        <dbReference type="SAM" id="MobiDB-lite"/>
    </source>
</evidence>
<dbReference type="SMART" id="SM00894">
    <property type="entry name" value="Excalibur"/>
    <property type="match status" value="1"/>
</dbReference>
<sequence>MVAALLTTLPDAGHAHPGGLNAEGCHRNRKTGDFHCHGGGTRKAASGNGAVPRLYDAASGGGAFRNCAEARRAGAAPVRRGDPGYAPRLDRDGDGTGCE</sequence>
<dbReference type="KEGG" id="pcon:B0A89_04785"/>
<evidence type="ECO:0000313" key="3">
    <source>
        <dbReference type="EMBL" id="ARJ70723.1"/>
    </source>
</evidence>
<keyword evidence="4" id="KW-1185">Reference proteome</keyword>
<dbReference type="STRING" id="1945662.B0A89_04785"/>